<dbReference type="STRING" id="935791.I3EH88"/>
<dbReference type="OrthoDB" id="6109at2759"/>
<feature type="domain" description="RSE1/DDB1/CPSF1 second beta-propeller" evidence="3">
    <location>
        <begin position="533"/>
        <end position="812"/>
    </location>
</feature>
<dbReference type="InterPro" id="IPR050358">
    <property type="entry name" value="RSE1/DDB1/CFT1"/>
</dbReference>
<evidence type="ECO:0000313" key="5">
    <source>
        <dbReference type="Proteomes" id="UP000002872"/>
    </source>
</evidence>
<dbReference type="InterPro" id="IPR015943">
    <property type="entry name" value="WD40/YVTN_repeat-like_dom_sf"/>
</dbReference>
<feature type="compositionally biased region" description="Basic and acidic residues" evidence="1">
    <location>
        <begin position="419"/>
        <end position="430"/>
    </location>
</feature>
<dbReference type="GO" id="GO:0003676">
    <property type="term" value="F:nucleic acid binding"/>
    <property type="evidence" value="ECO:0007669"/>
    <property type="project" value="InterPro"/>
</dbReference>
<dbReference type="VEuPathDB" id="MicrosporidiaDB:NEQG_01275"/>
<organism evidence="4 5">
    <name type="scientific">Nematocida parisii (strain ERTm3)</name>
    <name type="common">Nematode killer fungus</name>
    <dbReference type="NCBI Taxonomy" id="935791"/>
    <lineage>
        <taxon>Eukaryota</taxon>
        <taxon>Fungi</taxon>
        <taxon>Fungi incertae sedis</taxon>
        <taxon>Microsporidia</taxon>
        <taxon>Nematocida</taxon>
    </lineage>
</organism>
<feature type="region of interest" description="Disordered" evidence="1">
    <location>
        <begin position="377"/>
        <end position="430"/>
    </location>
</feature>
<protein>
    <submittedName>
        <fullName evidence="4">Uncharacterized protein</fullName>
    </submittedName>
</protein>
<evidence type="ECO:0000313" key="4">
    <source>
        <dbReference type="EMBL" id="EIJ88585.1"/>
    </source>
</evidence>
<dbReference type="HOGENOM" id="CLU_008572_0_0_1"/>
<dbReference type="Gene3D" id="2.130.10.10">
    <property type="entry name" value="YVTN repeat-like/Quinoprotein amine dehydrogenase"/>
    <property type="match status" value="2"/>
</dbReference>
<proteinExistence type="predicted"/>
<keyword evidence="5" id="KW-1185">Reference proteome</keyword>
<dbReference type="OMA" id="YSHEEMK"/>
<dbReference type="InterPro" id="IPR004871">
    <property type="entry name" value="RSE1/DDB1/CPSF1_C"/>
</dbReference>
<dbReference type="Proteomes" id="UP000002872">
    <property type="component" value="Unassembled WGS sequence"/>
</dbReference>
<evidence type="ECO:0000256" key="1">
    <source>
        <dbReference type="SAM" id="MobiDB-lite"/>
    </source>
</evidence>
<evidence type="ECO:0000259" key="3">
    <source>
        <dbReference type="Pfam" id="PF23726"/>
    </source>
</evidence>
<dbReference type="Pfam" id="PF03178">
    <property type="entry name" value="CPSF_A"/>
    <property type="match status" value="1"/>
</dbReference>
<feature type="domain" description="RSE1/DDB1/CPSF1 C-terminal" evidence="2">
    <location>
        <begin position="920"/>
        <end position="1228"/>
    </location>
</feature>
<reference evidence="4" key="1">
    <citation type="submission" date="2011-01" db="EMBL/GenBank/DDBJ databases">
        <title>The Genome Sequence of Nematocida parisii strain ERTm3.</title>
        <authorList>
            <consortium name="The Broad Institute Genome Sequencing Platform"/>
            <consortium name="The Broad Institute Genome Sequencing Center for Infectious Disease"/>
            <person name="Cuomo C."/>
            <person name="Troemel E."/>
            <person name="Young S.K."/>
            <person name="Zeng Q."/>
            <person name="Gargeya S."/>
            <person name="Fitzgerald M."/>
            <person name="Haas B."/>
            <person name="Abouelleil A."/>
            <person name="Alvarado L."/>
            <person name="Arachchi H.M."/>
            <person name="Berlin A."/>
            <person name="Chapman S.B."/>
            <person name="Gearin G."/>
            <person name="Goldberg J."/>
            <person name="Griggs A."/>
            <person name="Gujja S."/>
            <person name="Hansen M."/>
            <person name="Heiman D."/>
            <person name="Howarth C."/>
            <person name="Larimer J."/>
            <person name="Lui A."/>
            <person name="MacDonald P.J.P."/>
            <person name="McCowen C."/>
            <person name="Montmayeur A."/>
            <person name="Murphy C."/>
            <person name="Neiman D."/>
            <person name="Pearson M."/>
            <person name="Priest M."/>
            <person name="Roberts A."/>
            <person name="Saif S."/>
            <person name="Shea T."/>
            <person name="Sisk P."/>
            <person name="Stolte C."/>
            <person name="Sykes S."/>
            <person name="Wortman J."/>
            <person name="Nusbaum C."/>
            <person name="Birren B."/>
        </authorList>
    </citation>
    <scope>NUCLEOTIDE SEQUENCE</scope>
    <source>
        <strain evidence="4">ERTm3</strain>
    </source>
</reference>
<dbReference type="GO" id="GO:0005634">
    <property type="term" value="C:nucleus"/>
    <property type="evidence" value="ECO:0007669"/>
    <property type="project" value="InterPro"/>
</dbReference>
<dbReference type="Pfam" id="PF23726">
    <property type="entry name" value="Beta-prop_RSE1_2nd"/>
    <property type="match status" value="1"/>
</dbReference>
<sequence length="1261" mass="142867">MNHLLLERYVGSANQHVVMGEFIKGRECVISAGCDRIILYEVAGGVLVKIKEKRVFGCILGLAGIPSQGEEADSVLVHFEHARVSAVIFDVDQNEFVCRALRFYEKQQYGFFSGSEKHTSFIRVDEEHGVSFLQISNTHFAIFSSKEVGRSKVFEMQNIRPRHCAIKDAIFLRGYSSPTLCFLFEDTVADRSRILVYILNEESELSFFFEVESVPHGCYLLAATHEMAFMVLGACGALFYTQWEMLGVRFNEFWSFEVLGIEEKFLKEQNFMVENGMCIVKDRDVFLFSDGIFLRFTILGGNSRISSVVAEKIELPIGYNRPYSTAVYKNHACISTAEGLFLVTFTPDAVVEEKQVKPERSTATQEYADIFLGSTEMASQTPPHSDSDEKESDLLSTATHPRSTAVRDRKHNRSTRSTPEPEKDRKYESEFEREYENMFKMAGETEKKSEIIREATITNKIVILQTIPSLGEIFSIEPLPLMNKTYKYLISAGSFGQPLLIVCKDGVDILCSQTAKITGYSDLFVVDTASQLYLVTNHAESTIVKWDTDINQVDSELSNNKTILFKPLMSTTGYIQVTTHEIVYITKEFKKKKEFTLPERITQAVYASTEKVFVLTETGLIYQYTGGRKLKLSVTGACAISVHASVLYICTDGGSLLMYSIPDKSVYLECKIFSVFPSVVREEKESVDVNPKHRQKVLNILVMEQFSKIYLLVQTKNNEIILYTVRDRVLYKEPVTNNAFYYERSDPGHVQNFGRIRMCDNLVFIPGHYKTRILIFTEYTHCIHTTNIRIDSIEEITENSNSTRSFIVMAKGSIAKGNLPVYSYDKSVLYRKTKVDSICEKISYSKAKKVIVAATYKNNPYTEDMIPFTVQATTELDAELVPAPVIPKISVNPLTRAYSLKIYSHEEMKVCSRTEGVLMAVDEYRLENNEYIAYHKIVTLPDKQNTEGFSEFVIVCTTYITDEDLMARGRLIVLEIASVVPQRDRIETRHKLKALAAEKTKGATTCCDIVKGNIVVCVGTKLMIYMFDRNEGLRAVAFHDIHVFLTSCMVMRNIIVCGDAYKGTFLLFYQSDPPLLHMLSQSSGGVYLLKGIGMTLHDTALSLISYDSLKTVCIYTYSPQHILSQDGSRLISRGECKLPDDIAGSFLIEKKGVYRTALYTKHGYVYSHKTVVQTKYIALLDLQHAVESAHWMTLGTNPRSHWVTERSAEMKDITLKEILQTGLMEEFFNMCTVQSDRIVADTGRASADVVKTELCFYQIPT</sequence>
<name>I3EH88_NEMP3</name>
<dbReference type="InterPro" id="IPR058543">
    <property type="entry name" value="Beta-prop_RSE1/DDB1/CPSF1_2nd"/>
</dbReference>
<dbReference type="FunCoup" id="I3EH88">
    <property type="interactions" value="217"/>
</dbReference>
<accession>I3EH88</accession>
<gene>
    <name evidence="4" type="ORF">NEQG_01275</name>
</gene>
<dbReference type="EMBL" id="GL870878">
    <property type="protein sequence ID" value="EIJ88585.1"/>
    <property type="molecule type" value="Genomic_DNA"/>
</dbReference>
<evidence type="ECO:0000259" key="2">
    <source>
        <dbReference type="Pfam" id="PF03178"/>
    </source>
</evidence>
<dbReference type="AlphaFoldDB" id="I3EH88"/>
<dbReference type="InParanoid" id="I3EH88"/>
<dbReference type="PANTHER" id="PTHR10644">
    <property type="entry name" value="DNA REPAIR/RNA PROCESSING CPSF FAMILY"/>
    <property type="match status" value="1"/>
</dbReference>